<dbReference type="EMBL" id="RQGD01000035">
    <property type="protein sequence ID" value="TGL57533.1"/>
    <property type="molecule type" value="Genomic_DNA"/>
</dbReference>
<proteinExistence type="predicted"/>
<evidence type="ECO:0000256" key="2">
    <source>
        <dbReference type="SAM" id="SignalP"/>
    </source>
</evidence>
<dbReference type="RefSeq" id="WP_135624655.1">
    <property type="nucleotide sequence ID" value="NZ_RQGD01000035.1"/>
</dbReference>
<reference evidence="3" key="1">
    <citation type="journal article" date="2019" name="PLoS Negl. Trop. Dis.">
        <title>Revisiting the worldwide diversity of Leptospira species in the environment.</title>
        <authorList>
            <person name="Vincent A.T."/>
            <person name="Schiettekatte O."/>
            <person name="Bourhy P."/>
            <person name="Veyrier F.J."/>
            <person name="Picardeau M."/>
        </authorList>
    </citation>
    <scope>NUCLEOTIDE SEQUENCE [LARGE SCALE GENOMIC DNA]</scope>
    <source>
        <strain evidence="3">201702476</strain>
    </source>
</reference>
<comment type="caution">
    <text evidence="3">The sequence shown here is derived from an EMBL/GenBank/DDBJ whole genome shotgun (WGS) entry which is preliminary data.</text>
</comment>
<dbReference type="OrthoDB" id="341660at2"/>
<keyword evidence="4" id="KW-1185">Reference proteome</keyword>
<sequence>MFFNKKSIFICFAILCHWNLFADASKVEQILPGSPDKGSPWGDGPTRFNEIEILDLVDESNSQRRWKEANREYSLAIEGFENAMKSIEKKREDAKKIVYYEDRYEWQKKSRADNKEKAFQKQIFEARNQANAKLIKGMSILDKIENPKVKGSDPYLDLKAGLYREYIKHQDAFKNYLQSADFLERYIALSEKHEKEAEPHRLLALAYEKLENAAAKGKNQMIAEEWKEVKKRHLLRFAELHYGRESKEFTAIEEKVAKDI</sequence>
<dbReference type="NCBIfam" id="NF047449">
    <property type="entry name" value="Lepto_FcpA_rel"/>
    <property type="match status" value="1"/>
</dbReference>
<gene>
    <name evidence="3" type="ORF">EHQ58_14770</name>
</gene>
<organism evidence="3 4">
    <name type="scientific">Leptospira ognonensis</name>
    <dbReference type="NCBI Taxonomy" id="2484945"/>
    <lineage>
        <taxon>Bacteria</taxon>
        <taxon>Pseudomonadati</taxon>
        <taxon>Spirochaetota</taxon>
        <taxon>Spirochaetia</taxon>
        <taxon>Leptospirales</taxon>
        <taxon>Leptospiraceae</taxon>
        <taxon>Leptospira</taxon>
    </lineage>
</organism>
<keyword evidence="1" id="KW-0175">Coiled coil</keyword>
<protein>
    <submittedName>
        <fullName evidence="3">Uncharacterized protein</fullName>
    </submittedName>
</protein>
<dbReference type="AlphaFoldDB" id="A0A4R9JWY6"/>
<feature type="chain" id="PRO_5020507583" evidence="2">
    <location>
        <begin position="23"/>
        <end position="260"/>
    </location>
</feature>
<feature type="coiled-coil region" evidence="1">
    <location>
        <begin position="70"/>
        <end position="97"/>
    </location>
</feature>
<evidence type="ECO:0000313" key="3">
    <source>
        <dbReference type="EMBL" id="TGL57533.1"/>
    </source>
</evidence>
<feature type="signal peptide" evidence="2">
    <location>
        <begin position="1"/>
        <end position="22"/>
    </location>
</feature>
<name>A0A4R9JWY6_9LEPT</name>
<evidence type="ECO:0000313" key="4">
    <source>
        <dbReference type="Proteomes" id="UP000297693"/>
    </source>
</evidence>
<evidence type="ECO:0000256" key="1">
    <source>
        <dbReference type="SAM" id="Coils"/>
    </source>
</evidence>
<accession>A0A4R9JWY6</accession>
<dbReference type="Proteomes" id="UP000297693">
    <property type="component" value="Unassembled WGS sequence"/>
</dbReference>
<keyword evidence="2" id="KW-0732">Signal</keyword>